<gene>
    <name evidence="2" type="ORF">LX77_00593</name>
</gene>
<dbReference type="CDD" id="cd20292">
    <property type="entry name" value="cupin_QdtA-like"/>
    <property type="match status" value="1"/>
</dbReference>
<dbReference type="SUPFAM" id="SSF51182">
    <property type="entry name" value="RmlC-like cupins"/>
    <property type="match status" value="1"/>
</dbReference>
<dbReference type="Pfam" id="PF05523">
    <property type="entry name" value="FdtA"/>
    <property type="match status" value="1"/>
</dbReference>
<evidence type="ECO:0000259" key="1">
    <source>
        <dbReference type="Pfam" id="PF05523"/>
    </source>
</evidence>
<accession>A0A327SH45</accession>
<dbReference type="InterPro" id="IPR008894">
    <property type="entry name" value="QdtA_cupin_dom"/>
</dbReference>
<name>A0A327SH45_9FLAO</name>
<sequence>MRFMKTKLIDIPKIADPRGHLSVIEKDCIPFAIKRVYYLYDIPSDAYRGGHSHLKQESFVIALSGSFEVIVDDGKNRQKIMLNKPNIGLYIPTGIWREVENFSSGAVCLVLANTEFDESEYIRDYDDFISSKTTQGNS</sequence>
<keyword evidence="3" id="KW-1185">Reference proteome</keyword>
<dbReference type="Gene3D" id="2.60.120.10">
    <property type="entry name" value="Jelly Rolls"/>
    <property type="match status" value="1"/>
</dbReference>
<protein>
    <submittedName>
        <fullName evidence="2">WxcM-like protein</fullName>
    </submittedName>
</protein>
<dbReference type="AlphaFoldDB" id="A0A327SH45"/>
<reference evidence="2 3" key="1">
    <citation type="submission" date="2018-06" db="EMBL/GenBank/DDBJ databases">
        <title>Genomic Encyclopedia of Archaeal and Bacterial Type Strains, Phase II (KMG-II): from individual species to whole genera.</title>
        <authorList>
            <person name="Goeker M."/>
        </authorList>
    </citation>
    <scope>NUCLEOTIDE SEQUENCE [LARGE SCALE GENOMIC DNA]</scope>
    <source>
        <strain evidence="2 3">DSM 12408</strain>
    </source>
</reference>
<dbReference type="Proteomes" id="UP000248987">
    <property type="component" value="Unassembled WGS sequence"/>
</dbReference>
<evidence type="ECO:0000313" key="3">
    <source>
        <dbReference type="Proteomes" id="UP000248987"/>
    </source>
</evidence>
<feature type="domain" description="Sugar 3,4-ketoisomerase QdtA cupin" evidence="1">
    <location>
        <begin position="4"/>
        <end position="131"/>
    </location>
</feature>
<comment type="caution">
    <text evidence="2">The sequence shown here is derived from an EMBL/GenBank/DDBJ whole genome shotgun (WGS) entry which is preliminary data.</text>
</comment>
<dbReference type="EMBL" id="QLLQ01000001">
    <property type="protein sequence ID" value="RAJ28018.1"/>
    <property type="molecule type" value="Genomic_DNA"/>
</dbReference>
<organism evidence="2 3">
    <name type="scientific">Gelidibacter algens</name>
    <dbReference type="NCBI Taxonomy" id="49280"/>
    <lineage>
        <taxon>Bacteria</taxon>
        <taxon>Pseudomonadati</taxon>
        <taxon>Bacteroidota</taxon>
        <taxon>Flavobacteriia</taxon>
        <taxon>Flavobacteriales</taxon>
        <taxon>Flavobacteriaceae</taxon>
        <taxon>Gelidibacter</taxon>
    </lineage>
</organism>
<proteinExistence type="predicted"/>
<dbReference type="InterPro" id="IPR011051">
    <property type="entry name" value="RmlC_Cupin_sf"/>
</dbReference>
<dbReference type="InterPro" id="IPR014710">
    <property type="entry name" value="RmlC-like_jellyroll"/>
</dbReference>
<evidence type="ECO:0000313" key="2">
    <source>
        <dbReference type="EMBL" id="RAJ28018.1"/>
    </source>
</evidence>